<dbReference type="InterPro" id="IPR051011">
    <property type="entry name" value="Metal_resp_trans_reg"/>
</dbReference>
<dbReference type="Proteomes" id="UP000183120">
    <property type="component" value="Unassembled WGS sequence"/>
</dbReference>
<name>A0A1J4TUR9_9BACT</name>
<comment type="caution">
    <text evidence="5">The sequence shown here is derived from an EMBL/GenBank/DDBJ whole genome shotgun (WGS) entry which is preliminary data.</text>
</comment>
<evidence type="ECO:0000256" key="3">
    <source>
        <dbReference type="ARBA" id="ARBA00023163"/>
    </source>
</evidence>
<evidence type="ECO:0000256" key="2">
    <source>
        <dbReference type="ARBA" id="ARBA00023125"/>
    </source>
</evidence>
<dbReference type="SMART" id="SM00418">
    <property type="entry name" value="HTH_ARSR"/>
    <property type="match status" value="1"/>
</dbReference>
<keyword evidence="1" id="KW-0805">Transcription regulation</keyword>
<dbReference type="PROSITE" id="PS50987">
    <property type="entry name" value="HTH_ARSR_2"/>
    <property type="match status" value="1"/>
</dbReference>
<dbReference type="NCBIfam" id="NF033788">
    <property type="entry name" value="HTH_metalloreg"/>
    <property type="match status" value="1"/>
</dbReference>
<dbReference type="InterPro" id="IPR036388">
    <property type="entry name" value="WH-like_DNA-bd_sf"/>
</dbReference>
<evidence type="ECO:0000259" key="4">
    <source>
        <dbReference type="PROSITE" id="PS50987"/>
    </source>
</evidence>
<dbReference type="PRINTS" id="PR00778">
    <property type="entry name" value="HTHARSR"/>
</dbReference>
<dbReference type="CDD" id="cd00090">
    <property type="entry name" value="HTH_ARSR"/>
    <property type="match status" value="1"/>
</dbReference>
<dbReference type="EMBL" id="MNUY01000038">
    <property type="protein sequence ID" value="OIO14349.1"/>
    <property type="molecule type" value="Genomic_DNA"/>
</dbReference>
<dbReference type="InterPro" id="IPR011991">
    <property type="entry name" value="ArsR-like_HTH"/>
</dbReference>
<dbReference type="AlphaFoldDB" id="A0A1J4TUR9"/>
<dbReference type="SUPFAM" id="SSF46785">
    <property type="entry name" value="Winged helix' DNA-binding domain"/>
    <property type="match status" value="1"/>
</dbReference>
<dbReference type="STRING" id="1805209.AUJ73_02380"/>
<dbReference type="PANTHER" id="PTHR43132:SF2">
    <property type="entry name" value="ARSENICAL RESISTANCE OPERON REPRESSOR ARSR-RELATED"/>
    <property type="match status" value="1"/>
</dbReference>
<organism evidence="5 6">
    <name type="scientific">Candidatus Gottesmanbacteria bacterium CG1_02_37_22</name>
    <dbReference type="NCBI Taxonomy" id="1805209"/>
    <lineage>
        <taxon>Bacteria</taxon>
        <taxon>Candidatus Gottesmaniibacteriota</taxon>
    </lineage>
</organism>
<dbReference type="GO" id="GO:0003677">
    <property type="term" value="F:DNA binding"/>
    <property type="evidence" value="ECO:0007669"/>
    <property type="project" value="UniProtKB-KW"/>
</dbReference>
<accession>A0A1J4TUR9</accession>
<dbReference type="PANTHER" id="PTHR43132">
    <property type="entry name" value="ARSENICAL RESISTANCE OPERON REPRESSOR ARSR-RELATED"/>
    <property type="match status" value="1"/>
</dbReference>
<sequence length="108" mass="12336">MFISKRCNCNPKTDNCCRSNKDISKLNQIFTVVSVKSRLEILFLLKSKSHCVCDITTHTKMSQSLISHHLADLMKLNLIEGKREGKFIDYYLTDKGEKVVQALESIIS</sequence>
<dbReference type="Pfam" id="PF01022">
    <property type="entry name" value="HTH_5"/>
    <property type="match status" value="1"/>
</dbReference>
<evidence type="ECO:0000313" key="5">
    <source>
        <dbReference type="EMBL" id="OIO14349.1"/>
    </source>
</evidence>
<protein>
    <recommendedName>
        <fullName evidence="4">HTH arsR-type domain-containing protein</fullName>
    </recommendedName>
</protein>
<evidence type="ECO:0000256" key="1">
    <source>
        <dbReference type="ARBA" id="ARBA00023015"/>
    </source>
</evidence>
<dbReference type="PROSITE" id="PS00846">
    <property type="entry name" value="HTH_ARSR_1"/>
    <property type="match status" value="1"/>
</dbReference>
<keyword evidence="3" id="KW-0804">Transcription</keyword>
<gene>
    <name evidence="5" type="ORF">AUJ73_02380</name>
</gene>
<keyword evidence="2" id="KW-0238">DNA-binding</keyword>
<evidence type="ECO:0000313" key="6">
    <source>
        <dbReference type="Proteomes" id="UP000183120"/>
    </source>
</evidence>
<dbReference type="InterPro" id="IPR001845">
    <property type="entry name" value="HTH_ArsR_DNA-bd_dom"/>
</dbReference>
<dbReference type="GO" id="GO:0003700">
    <property type="term" value="F:DNA-binding transcription factor activity"/>
    <property type="evidence" value="ECO:0007669"/>
    <property type="project" value="InterPro"/>
</dbReference>
<dbReference type="Gene3D" id="1.10.10.10">
    <property type="entry name" value="Winged helix-like DNA-binding domain superfamily/Winged helix DNA-binding domain"/>
    <property type="match status" value="1"/>
</dbReference>
<feature type="domain" description="HTH arsR-type" evidence="4">
    <location>
        <begin position="18"/>
        <end position="108"/>
    </location>
</feature>
<reference evidence="5 6" key="1">
    <citation type="journal article" date="2016" name="Environ. Microbiol.">
        <title>Genomic resolution of a cold subsurface aquifer community provides metabolic insights for novel microbes adapted to high CO concentrations.</title>
        <authorList>
            <person name="Probst A.J."/>
            <person name="Castelle C.J."/>
            <person name="Singh A."/>
            <person name="Brown C.T."/>
            <person name="Anantharaman K."/>
            <person name="Sharon I."/>
            <person name="Hug L.A."/>
            <person name="Burstein D."/>
            <person name="Emerson J.B."/>
            <person name="Thomas B.C."/>
            <person name="Banfield J.F."/>
        </authorList>
    </citation>
    <scope>NUCLEOTIDE SEQUENCE [LARGE SCALE GENOMIC DNA]</scope>
    <source>
        <strain evidence="5">CG1_02_37_22</strain>
    </source>
</reference>
<proteinExistence type="predicted"/>
<dbReference type="InterPro" id="IPR018334">
    <property type="entry name" value="ArsR_HTH"/>
</dbReference>
<dbReference type="InterPro" id="IPR036390">
    <property type="entry name" value="WH_DNA-bd_sf"/>
</dbReference>